<dbReference type="InterPro" id="IPR029061">
    <property type="entry name" value="THDP-binding"/>
</dbReference>
<dbReference type="SUPFAM" id="SSF52922">
    <property type="entry name" value="TK C-terminal domain-like"/>
    <property type="match status" value="1"/>
</dbReference>
<dbReference type="InterPro" id="IPR033248">
    <property type="entry name" value="Transketolase_C"/>
</dbReference>
<dbReference type="Pfam" id="PF02780">
    <property type="entry name" value="Transketolase_C"/>
    <property type="match status" value="1"/>
</dbReference>
<dbReference type="OrthoDB" id="9769337at2"/>
<dbReference type="FunFam" id="3.40.50.970:FF:000001">
    <property type="entry name" value="Pyruvate dehydrogenase E1 beta subunit"/>
    <property type="match status" value="1"/>
</dbReference>
<dbReference type="GO" id="GO:0016624">
    <property type="term" value="F:oxidoreductase activity, acting on the aldehyde or oxo group of donors, disulfide as acceptor"/>
    <property type="evidence" value="ECO:0007669"/>
    <property type="project" value="InterPro"/>
</dbReference>
<dbReference type="SUPFAM" id="SSF52518">
    <property type="entry name" value="Thiamin diphosphate-binding fold (THDP-binding)"/>
    <property type="match status" value="2"/>
</dbReference>
<evidence type="ECO:0000313" key="7">
    <source>
        <dbReference type="Proteomes" id="UP000297647"/>
    </source>
</evidence>
<dbReference type="Pfam" id="PF00676">
    <property type="entry name" value="E1_dh"/>
    <property type="match status" value="1"/>
</dbReference>
<evidence type="ECO:0000256" key="2">
    <source>
        <dbReference type="ARBA" id="ARBA00003906"/>
    </source>
</evidence>
<organism evidence="6 7">
    <name type="scientific">Algoriphagus kandeliae</name>
    <dbReference type="NCBI Taxonomy" id="2562278"/>
    <lineage>
        <taxon>Bacteria</taxon>
        <taxon>Pseudomonadati</taxon>
        <taxon>Bacteroidota</taxon>
        <taxon>Cytophagia</taxon>
        <taxon>Cytophagales</taxon>
        <taxon>Cyclobacteriaceae</taxon>
        <taxon>Algoriphagus</taxon>
    </lineage>
</organism>
<keyword evidence="3" id="KW-0560">Oxidoreductase</keyword>
<sequence length="668" mass="74847">MELATTPGKSLNFDRKNLSDSKLLELYEGLLIPRRIEEKMLILLRQGRISKWFSGWGQEAISVGAVQALQADEFILPMHRNLGIFTGRKVPLAKLFAQFQGKKSGFTKGRDRSFHFGSREHHIVGMISHLGPQLAIADGIALAHKLSKEKKVSLVFSGDGASSEGDFHEGLNVAAVWKLPVIFVIEHNGYGLSTPNREQFAFKNFTDKGPGYGIETVRIEGNNILDVYQTISKLAVDIRKKPRPVLVEAITFRMRGHEEASGTKYVPKQLMEEWAKLDPVETYESYLESIGVLDEKKKEQVNKKVRKAITEAWEKAFAEEAISPIIEEELQDVYAPFEQKLIKPVSGKTSERRFVDAISDSLRQSMEKYPNLVLMGQDIGEYGGVFKITEGFVKQFGAERVRNTPLCESAIIGAGLGLSVKGFKAMVEMQFADFVSVGFNQIVNNLAKIHYRWGQNADVVVRMPTGAGVAAGPFHSQSNEAWFFHTPGLKIVYPSNPYDAKGLLNAAIEDPNPYLYFEHKALYRSLSAEIPDDYYTIEIGKAQLVEEGSDVSIITYGMGIHWAKKAVAEMGLSADILDLRTLLPWDQEAVRETVKKTGKVIFLQEDCLTGGIGAEICAWISEHCFEFLDAPVMREGSLDTPVPFAPNLEKQFLPEERFREKLRKLIEF</sequence>
<evidence type="ECO:0000313" key="6">
    <source>
        <dbReference type="EMBL" id="TFV96273.1"/>
    </source>
</evidence>
<keyword evidence="4" id="KW-0786">Thiamine pyrophosphate</keyword>
<comment type="caution">
    <text evidence="6">The sequence shown here is derived from an EMBL/GenBank/DDBJ whole genome shotgun (WGS) entry which is preliminary data.</text>
</comment>
<dbReference type="AlphaFoldDB" id="A0A4Y9QY48"/>
<keyword evidence="7" id="KW-1185">Reference proteome</keyword>
<gene>
    <name evidence="6" type="ORF">E4S40_08605</name>
</gene>
<dbReference type="Pfam" id="PF02779">
    <property type="entry name" value="Transket_pyr"/>
    <property type="match status" value="1"/>
</dbReference>
<accession>A0A4Y9QY48</accession>
<evidence type="ECO:0000259" key="5">
    <source>
        <dbReference type="SMART" id="SM00861"/>
    </source>
</evidence>
<dbReference type="EMBL" id="SPSB01000002">
    <property type="protein sequence ID" value="TFV96273.1"/>
    <property type="molecule type" value="Genomic_DNA"/>
</dbReference>
<evidence type="ECO:0000256" key="4">
    <source>
        <dbReference type="ARBA" id="ARBA00023052"/>
    </source>
</evidence>
<dbReference type="InterPro" id="IPR005475">
    <property type="entry name" value="Transketolase-like_Pyr-bd"/>
</dbReference>
<feature type="domain" description="Transketolase-like pyrimidine-binding" evidence="5">
    <location>
        <begin position="352"/>
        <end position="525"/>
    </location>
</feature>
<dbReference type="CDD" id="cd07036">
    <property type="entry name" value="TPP_PYR_E1-PDHc-beta_like"/>
    <property type="match status" value="1"/>
</dbReference>
<dbReference type="InterPro" id="IPR009014">
    <property type="entry name" value="Transketo_C/PFOR_II"/>
</dbReference>
<dbReference type="Proteomes" id="UP000297647">
    <property type="component" value="Unassembled WGS sequence"/>
</dbReference>
<dbReference type="PANTHER" id="PTHR43257">
    <property type="entry name" value="PYRUVATE DEHYDROGENASE E1 COMPONENT BETA SUBUNIT"/>
    <property type="match status" value="1"/>
</dbReference>
<dbReference type="RefSeq" id="WP_135073036.1">
    <property type="nucleotide sequence ID" value="NZ_SPSB01000002.1"/>
</dbReference>
<dbReference type="CDD" id="cd02000">
    <property type="entry name" value="TPP_E1_PDC_ADC_BCADC"/>
    <property type="match status" value="1"/>
</dbReference>
<dbReference type="Gene3D" id="3.40.50.970">
    <property type="match status" value="2"/>
</dbReference>
<comment type="cofactor">
    <cofactor evidence="1">
        <name>thiamine diphosphate</name>
        <dbReference type="ChEBI" id="CHEBI:58937"/>
    </cofactor>
</comment>
<protein>
    <submittedName>
        <fullName evidence="6">Dehydrogenase</fullName>
    </submittedName>
</protein>
<dbReference type="PANTHER" id="PTHR43257:SF2">
    <property type="entry name" value="PYRUVATE DEHYDROGENASE E1 COMPONENT SUBUNIT BETA"/>
    <property type="match status" value="1"/>
</dbReference>
<evidence type="ECO:0000256" key="1">
    <source>
        <dbReference type="ARBA" id="ARBA00001964"/>
    </source>
</evidence>
<dbReference type="Gene3D" id="3.40.50.920">
    <property type="match status" value="1"/>
</dbReference>
<proteinExistence type="predicted"/>
<name>A0A4Y9QY48_9BACT</name>
<reference evidence="6 7" key="1">
    <citation type="submission" date="2019-03" db="EMBL/GenBank/DDBJ databases">
        <title>Algoriphagus sp. nov, a new strain isolated from root system soil of mangrove plant Kandelia.</title>
        <authorList>
            <person name="Yin Q."/>
            <person name="Wang K."/>
            <person name="Song Z."/>
        </authorList>
    </citation>
    <scope>NUCLEOTIDE SEQUENCE [LARGE SCALE GENOMIC DNA]</scope>
    <source>
        <strain evidence="6 7">XY-J91</strain>
    </source>
</reference>
<evidence type="ECO:0000256" key="3">
    <source>
        <dbReference type="ARBA" id="ARBA00023002"/>
    </source>
</evidence>
<dbReference type="InterPro" id="IPR001017">
    <property type="entry name" value="DH_E1"/>
</dbReference>
<comment type="function">
    <text evidence="2">E1 component of the 2-oxoglutarate dehydrogenase (OGDH) complex which catalyzes the decarboxylation of 2-oxoglutarate, the first step in the conversion of 2-oxoglutarate to succinyl-CoA and CO(2).</text>
</comment>
<dbReference type="SMART" id="SM00861">
    <property type="entry name" value="Transket_pyr"/>
    <property type="match status" value="1"/>
</dbReference>